<dbReference type="EMBL" id="QMDX01000002">
    <property type="protein sequence ID" value="TSD14994.1"/>
    <property type="molecule type" value="Genomic_DNA"/>
</dbReference>
<dbReference type="Gene3D" id="1.10.606.10">
    <property type="entry name" value="Vanadium-containing Chloroperoxidase, domain 2"/>
    <property type="match status" value="1"/>
</dbReference>
<evidence type="ECO:0000256" key="1">
    <source>
        <dbReference type="SAM" id="MobiDB-lite"/>
    </source>
</evidence>
<dbReference type="InParanoid" id="A0A554NC98"/>
<evidence type="ECO:0000313" key="4">
    <source>
        <dbReference type="Proteomes" id="UP000319894"/>
    </source>
</evidence>
<dbReference type="InterPro" id="IPR016119">
    <property type="entry name" value="Br/Cl_peroxidase_C"/>
</dbReference>
<dbReference type="InterPro" id="IPR052559">
    <property type="entry name" value="V-haloperoxidase"/>
</dbReference>
<gene>
    <name evidence="3" type="ORF">DP107_03790</name>
</gene>
<keyword evidence="4" id="KW-1185">Reference proteome</keyword>
<dbReference type="AlphaFoldDB" id="A0A554NC98"/>
<evidence type="ECO:0000313" key="3">
    <source>
        <dbReference type="EMBL" id="TSD14994.1"/>
    </source>
</evidence>
<comment type="caution">
    <text evidence="3">The sequence shown here is derived from an EMBL/GenBank/DDBJ whole genome shotgun (WGS) entry which is preliminary data.</text>
</comment>
<feature type="compositionally biased region" description="Polar residues" evidence="1">
    <location>
        <begin position="108"/>
        <end position="117"/>
    </location>
</feature>
<evidence type="ECO:0000259" key="2">
    <source>
        <dbReference type="Pfam" id="PF01569"/>
    </source>
</evidence>
<accession>A0A554NC98</accession>
<reference evidence="3 4" key="1">
    <citation type="submission" date="2018-06" db="EMBL/GenBank/DDBJ databases">
        <title>Natronomonas sp. F16-60 a new haloarchaeon isolated from a solar saltern of Isla Cristina, Huelva, Spain.</title>
        <authorList>
            <person name="Duran-Viseras A."/>
            <person name="Sanchez-Porro C."/>
            <person name="Ventosa A."/>
        </authorList>
    </citation>
    <scope>NUCLEOTIDE SEQUENCE [LARGE SCALE GENOMIC DNA]</scope>
    <source>
        <strain evidence="3 4">F16-60</strain>
    </source>
</reference>
<organism evidence="3 4">
    <name type="scientific">Haloglomus irregulare</name>
    <dbReference type="NCBI Taxonomy" id="2234134"/>
    <lineage>
        <taxon>Archaea</taxon>
        <taxon>Methanobacteriati</taxon>
        <taxon>Methanobacteriota</taxon>
        <taxon>Stenosarchaea group</taxon>
        <taxon>Halobacteria</taxon>
        <taxon>Halobacteriales</taxon>
        <taxon>Natronomonadaceae</taxon>
        <taxon>Haloglomus</taxon>
    </lineage>
</organism>
<name>A0A554NC98_9EURY</name>
<dbReference type="PANTHER" id="PTHR34599:SF1">
    <property type="entry name" value="PHOSPHATIDIC ACID PHOSPHATASE TYPE 2_HALOPEROXIDASE DOMAIN-CONTAINING PROTEIN"/>
    <property type="match status" value="1"/>
</dbReference>
<proteinExistence type="predicted"/>
<dbReference type="GO" id="GO:0004601">
    <property type="term" value="F:peroxidase activity"/>
    <property type="evidence" value="ECO:0007669"/>
    <property type="project" value="InterPro"/>
</dbReference>
<dbReference type="Proteomes" id="UP000319894">
    <property type="component" value="Unassembled WGS sequence"/>
</dbReference>
<protein>
    <submittedName>
        <fullName evidence="3">Phosphoesterase</fullName>
    </submittedName>
</protein>
<dbReference type="RefSeq" id="WP_144260833.1">
    <property type="nucleotide sequence ID" value="NZ_QMDX01000002.1"/>
</dbReference>
<dbReference type="SUPFAM" id="SSF48317">
    <property type="entry name" value="Acid phosphatase/Vanadium-dependent haloperoxidase"/>
    <property type="match status" value="1"/>
</dbReference>
<dbReference type="InterPro" id="IPR000326">
    <property type="entry name" value="PAP2/HPO"/>
</dbReference>
<dbReference type="OrthoDB" id="304190at2157"/>
<dbReference type="Pfam" id="PF01569">
    <property type="entry name" value="PAP2"/>
    <property type="match status" value="1"/>
</dbReference>
<dbReference type="CDD" id="cd03398">
    <property type="entry name" value="PAP2_haloperoxidase"/>
    <property type="match status" value="1"/>
</dbReference>
<sequence length="437" mass="47706">MVELYWQALLRDVPFHEYGEHEDVGTAATELAGLSDFPGPTDPSSLFRGTVPGVDAGPYISQFLYKDFERGVYKRDQQLRPLEPTDYMLDYEDWLAVQNGKIPDGGINRSTPDQPSLSDADIRADDSRYLVTGRDLATYVGENVSQQPYVNAALILQNSEPGDDSAGNLALDEGSFAADGPGAIPLDPGLPVDPNVPDGFIDYVRSGYQSLLGGILQAHAHAAWYHKWRVHRRPRPEEIGGRVYQIENDASIGGQPAAERYPLDDQLLESTALTETQERLDTSLLPQAYPDGSPTHPSYPGGHAVTAGSNATILKAYFDEGAVITNPVRPTTDDQGRYTELEVLDLELTVGGEINKLATNVAYARSWAGIHYRSDTTAGLRIGERIATSVLRDRLRQRPEGAYGSRGAFSFTTFDGVEVTVTSDGVEPAEAFDPPLY</sequence>
<feature type="domain" description="Phosphatidic acid phosphatase type 2/haloperoxidase" evidence="2">
    <location>
        <begin position="283"/>
        <end position="394"/>
    </location>
</feature>
<dbReference type="PANTHER" id="PTHR34599">
    <property type="entry name" value="PEROXIDASE-RELATED"/>
    <property type="match status" value="1"/>
</dbReference>
<dbReference type="InterPro" id="IPR036938">
    <property type="entry name" value="PAP2/HPO_sf"/>
</dbReference>
<feature type="region of interest" description="Disordered" evidence="1">
    <location>
        <begin position="102"/>
        <end position="122"/>
    </location>
</feature>